<dbReference type="EMBL" id="JARJCN010000010">
    <property type="protein sequence ID" value="KAJ7097178.1"/>
    <property type="molecule type" value="Genomic_DNA"/>
</dbReference>
<gene>
    <name evidence="1" type="ORF">B0H15DRAFT_33287</name>
</gene>
<name>A0AAD6UBR6_9AGAR</name>
<organism evidence="1 2">
    <name type="scientific">Mycena belliarum</name>
    <dbReference type="NCBI Taxonomy" id="1033014"/>
    <lineage>
        <taxon>Eukaryota</taxon>
        <taxon>Fungi</taxon>
        <taxon>Dikarya</taxon>
        <taxon>Basidiomycota</taxon>
        <taxon>Agaricomycotina</taxon>
        <taxon>Agaricomycetes</taxon>
        <taxon>Agaricomycetidae</taxon>
        <taxon>Agaricales</taxon>
        <taxon>Marasmiineae</taxon>
        <taxon>Mycenaceae</taxon>
        <taxon>Mycena</taxon>
    </lineage>
</organism>
<accession>A0AAD6UBR6</accession>
<comment type="caution">
    <text evidence="1">The sequence shown here is derived from an EMBL/GenBank/DDBJ whole genome shotgun (WGS) entry which is preliminary data.</text>
</comment>
<reference evidence="1" key="1">
    <citation type="submission" date="2023-03" db="EMBL/GenBank/DDBJ databases">
        <title>Massive genome expansion in bonnet fungi (Mycena s.s.) driven by repeated elements and novel gene families across ecological guilds.</title>
        <authorList>
            <consortium name="Lawrence Berkeley National Laboratory"/>
            <person name="Harder C.B."/>
            <person name="Miyauchi S."/>
            <person name="Viragh M."/>
            <person name="Kuo A."/>
            <person name="Thoen E."/>
            <person name="Andreopoulos B."/>
            <person name="Lu D."/>
            <person name="Skrede I."/>
            <person name="Drula E."/>
            <person name="Henrissat B."/>
            <person name="Morin E."/>
            <person name="Kohler A."/>
            <person name="Barry K."/>
            <person name="LaButti K."/>
            <person name="Morin E."/>
            <person name="Salamov A."/>
            <person name="Lipzen A."/>
            <person name="Mereny Z."/>
            <person name="Hegedus B."/>
            <person name="Baldrian P."/>
            <person name="Stursova M."/>
            <person name="Weitz H."/>
            <person name="Taylor A."/>
            <person name="Grigoriev I.V."/>
            <person name="Nagy L.G."/>
            <person name="Martin F."/>
            <person name="Kauserud H."/>
        </authorList>
    </citation>
    <scope>NUCLEOTIDE SEQUENCE</scope>
    <source>
        <strain evidence="1">CBHHK173m</strain>
    </source>
</reference>
<protein>
    <submittedName>
        <fullName evidence="1">Uncharacterized protein</fullName>
    </submittedName>
</protein>
<dbReference type="AlphaFoldDB" id="A0AAD6UBR6"/>
<dbReference type="Proteomes" id="UP001222325">
    <property type="component" value="Unassembled WGS sequence"/>
</dbReference>
<keyword evidence="2" id="KW-1185">Reference proteome</keyword>
<sequence length="207" mass="23074">MPIILLWAAPTSGVPMFSLQPNLPNPIASARNTIHVPAPELDIRRSDNRADLVQVPINPRRQEYLTVTESTIQSHLQFITEKLRLLPRFTASRANPCSRMVLPRMDRSLDDGPSAYTLQYLRNGRPSSRKHLPSGCTRQCVSPRSIASYFWGFAGGEWWIDEQIEQIFGPFAFPSSRSSTKGQGGTDLFASFISIKDAERNASCAPA</sequence>
<evidence type="ECO:0000313" key="2">
    <source>
        <dbReference type="Proteomes" id="UP001222325"/>
    </source>
</evidence>
<evidence type="ECO:0000313" key="1">
    <source>
        <dbReference type="EMBL" id="KAJ7097178.1"/>
    </source>
</evidence>
<proteinExistence type="predicted"/>